<feature type="domain" description="G-patch" evidence="4">
    <location>
        <begin position="723"/>
        <end position="769"/>
    </location>
</feature>
<dbReference type="InterPro" id="IPR000467">
    <property type="entry name" value="G_patch_dom"/>
</dbReference>
<feature type="region of interest" description="Disordered" evidence="3">
    <location>
        <begin position="494"/>
        <end position="542"/>
    </location>
</feature>
<gene>
    <name evidence="6" type="ORF">BBJ29_005702</name>
    <name evidence="5" type="ORF">BBP00_00007373</name>
</gene>
<dbReference type="Gene3D" id="3.15.10.20">
    <property type="entry name" value="Activator of Hsp90 ATPase Aha1, N-terminal domain"/>
    <property type="match status" value="1"/>
</dbReference>
<feature type="region of interest" description="Disordered" evidence="3">
    <location>
        <begin position="305"/>
        <end position="343"/>
    </location>
</feature>
<dbReference type="PROSITE" id="PS50005">
    <property type="entry name" value="TPR"/>
    <property type="match status" value="1"/>
</dbReference>
<dbReference type="SUPFAM" id="SSF103111">
    <property type="entry name" value="Activator of Hsp90 ATPase, Aha1"/>
    <property type="match status" value="1"/>
</dbReference>
<evidence type="ECO:0000256" key="3">
    <source>
        <dbReference type="SAM" id="MobiDB-lite"/>
    </source>
</evidence>
<dbReference type="PANTHER" id="PTHR34348">
    <property type="entry name" value="SURFEIT LOCUS PROTEIN 2"/>
    <property type="match status" value="1"/>
</dbReference>
<dbReference type="EMBL" id="MBDO02000295">
    <property type="protein sequence ID" value="RLN57741.1"/>
    <property type="molecule type" value="Genomic_DNA"/>
</dbReference>
<dbReference type="InterPro" id="IPR008833">
    <property type="entry name" value="Surf2"/>
</dbReference>
<feature type="compositionally biased region" description="Basic and acidic residues" evidence="3">
    <location>
        <begin position="305"/>
        <end position="314"/>
    </location>
</feature>
<evidence type="ECO:0000256" key="1">
    <source>
        <dbReference type="ARBA" id="ARBA00006817"/>
    </source>
</evidence>
<dbReference type="InterPro" id="IPR019734">
    <property type="entry name" value="TPR_rpt"/>
</dbReference>
<dbReference type="GO" id="GO:0001671">
    <property type="term" value="F:ATPase activator activity"/>
    <property type="evidence" value="ECO:0007669"/>
    <property type="project" value="InterPro"/>
</dbReference>
<sequence>MTEISLVLESASRRELQSLAKDLQLCRGNAKSDVIITHARKFLDDHPTDGEAIVLAALGSSGNTTPVASPASKKVAPKKKKEKKAVATVKADSAKKSKSSKQQPEDEPVVTADSVEIKQKTPTKKISSSNKKETRQTLSPAPISKTAASKKASGNNSKPSPAKVKTSANKEPTPSKKTTAINKKATATARKAVVALVNHKKDLSFVGETRVRCSITGHEMKADLEIIKAYINGKRYLKAYNLKTSFASYAPMFVAHPDESQTDLLWCNVTETAIARDPESVKTHIAAPKYLRQLPLWKEQEAAKKKAEEEEAQRRAARIKAAKKRRLAAASGDGADAPVHERPAKRDAALPFSRHSDVLHGHVPTDPTEIENLVAELKRRGNAAFQQKALEEAEVLYTRAITVNESNPLHNQHIFFANRSAARCSMGKLDKALEDADACVTLDATYAKGFFRKAQALVKLGRYKEALTVLDNAKALEPSNKSVTTLYSKVQELSKKEKEAPAAPTPKKVVTRVEVTETKSNSSSTAAAGASSKAPTSSAAADDDADIVGHVRGYKKLADGRVTTFFNNELTEEAKQLIGDIAPKKVENANKVQIKNVDGGSAWNQGNTFEEKDMTSWAKDKLEKIVSGISAPLGSGEGVVTSLEVKNLEGDASIAMVRGAKRYIFDFTFTLAVTLKQTEGSVAGELRFLDLSSDCGGDYDVEAVVPSRYQSANGMNMAWAADTSKFGFKMLVKMGWSAGKGVGKDLQGQATHVKIARRSENLGVGCSLKQAEVQGWSKTAGGFADVLKTLNASYGNNSGEDGEASDASLPTKSKKSKKSKKEKKAKKDKKKSKKSKKSGAEKTTVSRKLHYRKRQTNKDAKNYGAAEMAAILGVASSSYKPTDK</sequence>
<dbReference type="EMBL" id="MBAD02000878">
    <property type="protein sequence ID" value="RLN61689.1"/>
    <property type="molecule type" value="Genomic_DNA"/>
</dbReference>
<dbReference type="Pfam" id="PF05477">
    <property type="entry name" value="SURF2"/>
    <property type="match status" value="1"/>
</dbReference>
<dbReference type="Gene3D" id="1.25.40.10">
    <property type="entry name" value="Tetratricopeptide repeat domain"/>
    <property type="match status" value="1"/>
</dbReference>
<protein>
    <recommendedName>
        <fullName evidence="4">G-patch domain-containing protein</fullName>
    </recommendedName>
</protein>
<evidence type="ECO:0000313" key="7">
    <source>
        <dbReference type="Proteomes" id="UP000277300"/>
    </source>
</evidence>
<feature type="repeat" description="TPR" evidence="2">
    <location>
        <begin position="447"/>
        <end position="480"/>
    </location>
</feature>
<dbReference type="SUPFAM" id="SSF48452">
    <property type="entry name" value="TPR-like"/>
    <property type="match status" value="1"/>
</dbReference>
<dbReference type="SMART" id="SM00443">
    <property type="entry name" value="G_patch"/>
    <property type="match status" value="1"/>
</dbReference>
<dbReference type="InterPro" id="IPR015310">
    <property type="entry name" value="AHSA1-like_N"/>
</dbReference>
<dbReference type="Pfam" id="PF01585">
    <property type="entry name" value="G-patch"/>
    <property type="match status" value="1"/>
</dbReference>
<dbReference type="InterPro" id="IPR011990">
    <property type="entry name" value="TPR-like_helical_dom_sf"/>
</dbReference>
<feature type="region of interest" description="Disordered" evidence="3">
    <location>
        <begin position="61"/>
        <end position="184"/>
    </location>
</feature>
<keyword evidence="2" id="KW-0802">TPR repeat</keyword>
<dbReference type="SMART" id="SM00028">
    <property type="entry name" value="TPR"/>
    <property type="match status" value="3"/>
</dbReference>
<feature type="region of interest" description="Disordered" evidence="3">
    <location>
        <begin position="797"/>
        <end position="864"/>
    </location>
</feature>
<name>A0A3F2RJ03_9STRA</name>
<comment type="caution">
    <text evidence="5">The sequence shown here is derived from an EMBL/GenBank/DDBJ whole genome shotgun (WGS) entry which is preliminary data.</text>
</comment>
<proteinExistence type="inferred from homology"/>
<feature type="compositionally biased region" description="Basic residues" evidence="3">
    <location>
        <begin position="845"/>
        <end position="855"/>
    </location>
</feature>
<dbReference type="Proteomes" id="UP000277300">
    <property type="component" value="Unassembled WGS sequence"/>
</dbReference>
<evidence type="ECO:0000313" key="6">
    <source>
        <dbReference type="EMBL" id="RLN61689.1"/>
    </source>
</evidence>
<dbReference type="PROSITE" id="PS50174">
    <property type="entry name" value="G_PATCH"/>
    <property type="match status" value="1"/>
</dbReference>
<comment type="similarity">
    <text evidence="1">Belongs to the AHA1 family.</text>
</comment>
<dbReference type="GO" id="GO:0051087">
    <property type="term" value="F:protein-folding chaperone binding"/>
    <property type="evidence" value="ECO:0007669"/>
    <property type="project" value="InterPro"/>
</dbReference>
<dbReference type="GO" id="GO:0003676">
    <property type="term" value="F:nucleic acid binding"/>
    <property type="evidence" value="ECO:0007669"/>
    <property type="project" value="InterPro"/>
</dbReference>
<feature type="compositionally biased region" description="Basic residues" evidence="3">
    <location>
        <begin position="812"/>
        <end position="837"/>
    </location>
</feature>
<feature type="compositionally biased region" description="Low complexity" evidence="3">
    <location>
        <begin position="518"/>
        <end position="540"/>
    </location>
</feature>
<dbReference type="Proteomes" id="UP000284657">
    <property type="component" value="Unassembled WGS sequence"/>
</dbReference>
<evidence type="ECO:0000313" key="8">
    <source>
        <dbReference type="Proteomes" id="UP000284657"/>
    </source>
</evidence>
<evidence type="ECO:0000259" key="4">
    <source>
        <dbReference type="PROSITE" id="PS50174"/>
    </source>
</evidence>
<feature type="compositionally biased region" description="Basic residues" evidence="3">
    <location>
        <begin position="315"/>
        <end position="327"/>
    </location>
</feature>
<dbReference type="Pfam" id="PF09229">
    <property type="entry name" value="Aha1_N"/>
    <property type="match status" value="1"/>
</dbReference>
<dbReference type="SMART" id="SM01000">
    <property type="entry name" value="Aha1_N"/>
    <property type="match status" value="1"/>
</dbReference>
<accession>A0A3F2RJ03</accession>
<dbReference type="InterPro" id="IPR036338">
    <property type="entry name" value="Aha1"/>
</dbReference>
<organism evidence="5 7">
    <name type="scientific">Phytophthora kernoviae</name>
    <dbReference type="NCBI Taxonomy" id="325452"/>
    <lineage>
        <taxon>Eukaryota</taxon>
        <taxon>Sar</taxon>
        <taxon>Stramenopiles</taxon>
        <taxon>Oomycota</taxon>
        <taxon>Peronosporomycetes</taxon>
        <taxon>Peronosporales</taxon>
        <taxon>Peronosporaceae</taxon>
        <taxon>Phytophthora</taxon>
    </lineage>
</organism>
<evidence type="ECO:0000256" key="2">
    <source>
        <dbReference type="PROSITE-ProRule" id="PRU00339"/>
    </source>
</evidence>
<dbReference type="AlphaFoldDB" id="A0A3F2RJ03"/>
<evidence type="ECO:0000313" key="5">
    <source>
        <dbReference type="EMBL" id="RLN57741.1"/>
    </source>
</evidence>
<dbReference type="PANTHER" id="PTHR34348:SF1">
    <property type="entry name" value="SURFEIT LOCUS PROTEIN 2"/>
    <property type="match status" value="1"/>
</dbReference>
<dbReference type="OrthoDB" id="298012at2759"/>
<reference evidence="7 8" key="1">
    <citation type="submission" date="2018-07" db="EMBL/GenBank/DDBJ databases">
        <title>Genome sequencing of oomycete isolates from Chile give support for New Zealand origin for Phytophthora kernoviae and make available the first Nothophytophthora sp. genome.</title>
        <authorList>
            <person name="Studholme D.J."/>
            <person name="Sanfuentes E."/>
            <person name="Panda P."/>
            <person name="Hill R."/>
            <person name="Sambles C."/>
            <person name="Grant M."/>
            <person name="Williams N.M."/>
            <person name="Mcdougal R.L."/>
        </authorList>
    </citation>
    <scope>NUCLEOTIDE SEQUENCE [LARGE SCALE GENOMIC DNA]</scope>
    <source>
        <strain evidence="5">Chile6</strain>
        <strain evidence="6">Chile7</strain>
    </source>
</reference>